<dbReference type="PANTHER" id="PTHR38643:SF1">
    <property type="entry name" value="PURINE NUCLEOSIDE PERMEASE C285.05-RELATED"/>
    <property type="match status" value="1"/>
</dbReference>
<proteinExistence type="predicted"/>
<dbReference type="GO" id="GO:0003824">
    <property type="term" value="F:catalytic activity"/>
    <property type="evidence" value="ECO:0007669"/>
    <property type="project" value="InterPro"/>
</dbReference>
<organism evidence="2 3">
    <name type="scientific">Inquilinus limosus</name>
    <dbReference type="NCBI Taxonomy" id="171674"/>
    <lineage>
        <taxon>Bacteria</taxon>
        <taxon>Pseudomonadati</taxon>
        <taxon>Pseudomonadota</taxon>
        <taxon>Alphaproteobacteria</taxon>
        <taxon>Rhodospirillales</taxon>
        <taxon>Rhodospirillaceae</taxon>
        <taxon>Inquilinus</taxon>
    </lineage>
</organism>
<name>A0A952KFN4_9PROT</name>
<dbReference type="GO" id="GO:0009116">
    <property type="term" value="P:nucleoside metabolic process"/>
    <property type="evidence" value="ECO:0007669"/>
    <property type="project" value="InterPro"/>
</dbReference>
<evidence type="ECO:0000256" key="1">
    <source>
        <dbReference type="SAM" id="SignalP"/>
    </source>
</evidence>
<accession>A0A952KFN4</accession>
<keyword evidence="1" id="KW-0732">Signal</keyword>
<comment type="caution">
    <text evidence="2">The sequence shown here is derived from an EMBL/GenBank/DDBJ whole genome shotgun (WGS) entry which is preliminary data.</text>
</comment>
<feature type="chain" id="PRO_5037761229" evidence="1">
    <location>
        <begin position="26"/>
        <end position="344"/>
    </location>
</feature>
<dbReference type="Pfam" id="PF06516">
    <property type="entry name" value="NUP"/>
    <property type="match status" value="1"/>
</dbReference>
<sequence>MPLPALKRMAAAAAMAVLAAAPAMAQTPPRPVKVLVISMFGPEAKPWIEQLHLDQEIEVPGLSPDYPAVHCNADGVCQMTTGMGHANAAVSTMALLWSRQFDLTKAYVLIAGIAGIDPAKGTLGTAAWARYLVDFGIQHEIDAREVPPGWTSGYLGIGAKDPAGKPPLNYRTEVFQLNEDLLQAALALSKDAKLVDGDAAAAYRARYPDASANQPPKVVQCDTLAGDTYWHGALIGQRAEAWVDLLTDGKGSYCTTQQEDNATFEALRRGEEAGLVDTRRVAVLRTASNFDRPHPGQTPAESLQAKSGGFPIAIANLTAAGAPFVQAVVRDWTAWQAGVPVTAR</sequence>
<dbReference type="EMBL" id="JAEKLZ010000412">
    <property type="protein sequence ID" value="MBW8728468.1"/>
    <property type="molecule type" value="Genomic_DNA"/>
</dbReference>
<dbReference type="Gene3D" id="3.40.50.1580">
    <property type="entry name" value="Nucleoside phosphorylase domain"/>
    <property type="match status" value="1"/>
</dbReference>
<dbReference type="AlphaFoldDB" id="A0A952KFN4"/>
<dbReference type="GO" id="GO:0055085">
    <property type="term" value="P:transmembrane transport"/>
    <property type="evidence" value="ECO:0007669"/>
    <property type="project" value="InterPro"/>
</dbReference>
<dbReference type="InterPro" id="IPR035994">
    <property type="entry name" value="Nucleoside_phosphorylase_sf"/>
</dbReference>
<evidence type="ECO:0000313" key="3">
    <source>
        <dbReference type="Proteomes" id="UP000700706"/>
    </source>
</evidence>
<gene>
    <name evidence="2" type="ORF">JF625_25415</name>
</gene>
<protein>
    <submittedName>
        <fullName evidence="2">Purine nucleoside permease</fullName>
    </submittedName>
</protein>
<dbReference type="PANTHER" id="PTHR38643">
    <property type="entry name" value="PURINE NUCLEOSIDE PERMEASE C285.05-RELATED"/>
    <property type="match status" value="1"/>
</dbReference>
<dbReference type="PIRSF" id="PIRSF013171">
    <property type="entry name" value="Pur_nuclsid_perm"/>
    <property type="match status" value="1"/>
</dbReference>
<reference evidence="2" key="1">
    <citation type="submission" date="2020-06" db="EMBL/GenBank/DDBJ databases">
        <title>Stable isotope informed genome-resolved metagenomics uncovers potential trophic interactions in rhizosphere soil.</title>
        <authorList>
            <person name="Starr E.P."/>
            <person name="Shi S."/>
            <person name="Blazewicz S.J."/>
            <person name="Koch B.J."/>
            <person name="Probst A.J."/>
            <person name="Hungate B.A."/>
            <person name="Pett-Ridge J."/>
            <person name="Firestone M.K."/>
            <person name="Banfield J.F."/>
        </authorList>
    </citation>
    <scope>NUCLEOTIDE SEQUENCE</scope>
    <source>
        <strain evidence="2">YM_69_17</strain>
    </source>
</reference>
<dbReference type="Proteomes" id="UP000700706">
    <property type="component" value="Unassembled WGS sequence"/>
</dbReference>
<feature type="signal peptide" evidence="1">
    <location>
        <begin position="1"/>
        <end position="25"/>
    </location>
</feature>
<dbReference type="InterPro" id="IPR009486">
    <property type="entry name" value="Pur_nuclsid_perm"/>
</dbReference>
<evidence type="ECO:0000313" key="2">
    <source>
        <dbReference type="EMBL" id="MBW8728468.1"/>
    </source>
</evidence>